<gene>
    <name evidence="1" type="ORF">SCARUB_01527</name>
</gene>
<accession>A0A1E3XCH1</accession>
<organism evidence="1 2">
    <name type="scientific">Candidatus Scalindua rubra</name>
    <dbReference type="NCBI Taxonomy" id="1872076"/>
    <lineage>
        <taxon>Bacteria</taxon>
        <taxon>Pseudomonadati</taxon>
        <taxon>Planctomycetota</taxon>
        <taxon>Candidatus Brocadiia</taxon>
        <taxon>Candidatus Brocadiales</taxon>
        <taxon>Candidatus Scalinduaceae</taxon>
        <taxon>Candidatus Scalindua</taxon>
    </lineage>
</organism>
<dbReference type="AlphaFoldDB" id="A0A1E3XCH1"/>
<dbReference type="Proteomes" id="UP000094056">
    <property type="component" value="Unassembled WGS sequence"/>
</dbReference>
<proteinExistence type="predicted"/>
<evidence type="ECO:0000313" key="2">
    <source>
        <dbReference type="Proteomes" id="UP000094056"/>
    </source>
</evidence>
<name>A0A1E3XCH1_9BACT</name>
<comment type="caution">
    <text evidence="1">The sequence shown here is derived from an EMBL/GenBank/DDBJ whole genome shotgun (WGS) entry which is preliminary data.</text>
</comment>
<evidence type="ECO:0000313" key="1">
    <source>
        <dbReference type="EMBL" id="ODS33347.1"/>
    </source>
</evidence>
<reference evidence="1 2" key="1">
    <citation type="submission" date="2016-07" db="EMBL/GenBank/DDBJ databases">
        <title>Draft genome of Scalindua rubra, obtained from a brine-seawater interface in the Red Sea, sheds light on salt adaptation in anammox bacteria.</title>
        <authorList>
            <person name="Speth D.R."/>
            <person name="Lagkouvardos I."/>
            <person name="Wang Y."/>
            <person name="Qian P.-Y."/>
            <person name="Dutilh B.E."/>
            <person name="Jetten M.S."/>
        </authorList>
    </citation>
    <scope>NUCLEOTIDE SEQUENCE [LARGE SCALE GENOMIC DNA]</scope>
    <source>
        <strain evidence="1">BSI-1</strain>
    </source>
</reference>
<sequence>MSYIKRSIENGKVITLQICYIGNEADGKIILSDSIARKNFKDLWEIY</sequence>
<dbReference type="EMBL" id="MAYW01000031">
    <property type="protein sequence ID" value="ODS33347.1"/>
    <property type="molecule type" value="Genomic_DNA"/>
</dbReference>
<protein>
    <submittedName>
        <fullName evidence="1">Uncharacterized protein</fullName>
    </submittedName>
</protein>